<dbReference type="Proteomes" id="UP000824469">
    <property type="component" value="Unassembled WGS sequence"/>
</dbReference>
<proteinExistence type="predicted"/>
<dbReference type="Gene3D" id="3.30.420.10">
    <property type="entry name" value="Ribonuclease H-like superfamily/Ribonuclease H"/>
    <property type="match status" value="1"/>
</dbReference>
<dbReference type="InterPro" id="IPR001584">
    <property type="entry name" value="Integrase_cat-core"/>
</dbReference>
<dbReference type="InterPro" id="IPR041588">
    <property type="entry name" value="Integrase_H2C2"/>
</dbReference>
<dbReference type="EMBL" id="JAHRHJ020000007">
    <property type="protein sequence ID" value="KAH9310279.1"/>
    <property type="molecule type" value="Genomic_DNA"/>
</dbReference>
<dbReference type="PANTHER" id="PTHR48475">
    <property type="entry name" value="RIBONUCLEASE H"/>
    <property type="match status" value="1"/>
</dbReference>
<dbReference type="OMA" id="GAHISKF"/>
<name>A0AA38KXU3_TAXCH</name>
<organism evidence="2 3">
    <name type="scientific">Taxus chinensis</name>
    <name type="common">Chinese yew</name>
    <name type="synonym">Taxus wallichiana var. chinensis</name>
    <dbReference type="NCBI Taxonomy" id="29808"/>
    <lineage>
        <taxon>Eukaryota</taxon>
        <taxon>Viridiplantae</taxon>
        <taxon>Streptophyta</taxon>
        <taxon>Embryophyta</taxon>
        <taxon>Tracheophyta</taxon>
        <taxon>Spermatophyta</taxon>
        <taxon>Pinopsida</taxon>
        <taxon>Pinidae</taxon>
        <taxon>Conifers II</taxon>
        <taxon>Cupressales</taxon>
        <taxon>Taxaceae</taxon>
        <taxon>Taxus</taxon>
    </lineage>
</organism>
<dbReference type="GO" id="GO:0015074">
    <property type="term" value="P:DNA integration"/>
    <property type="evidence" value="ECO:0007669"/>
    <property type="project" value="InterPro"/>
</dbReference>
<dbReference type="Gene3D" id="1.10.340.70">
    <property type="match status" value="1"/>
</dbReference>
<evidence type="ECO:0000313" key="2">
    <source>
        <dbReference type="EMBL" id="KAH9310279.1"/>
    </source>
</evidence>
<dbReference type="InterPro" id="IPR012337">
    <property type="entry name" value="RNaseH-like_sf"/>
</dbReference>
<dbReference type="PANTHER" id="PTHR48475:SF1">
    <property type="entry name" value="RNASE H TYPE-1 DOMAIN-CONTAINING PROTEIN"/>
    <property type="match status" value="1"/>
</dbReference>
<accession>A0AA38KXU3</accession>
<dbReference type="GO" id="GO:0003676">
    <property type="term" value="F:nucleic acid binding"/>
    <property type="evidence" value="ECO:0007669"/>
    <property type="project" value="InterPro"/>
</dbReference>
<feature type="domain" description="Integrase catalytic" evidence="1">
    <location>
        <begin position="165"/>
        <end position="266"/>
    </location>
</feature>
<keyword evidence="3" id="KW-1185">Reference proteome</keyword>
<reference evidence="2 3" key="1">
    <citation type="journal article" date="2021" name="Nat. Plants">
        <title>The Taxus genome provides insights into paclitaxel biosynthesis.</title>
        <authorList>
            <person name="Xiong X."/>
            <person name="Gou J."/>
            <person name="Liao Q."/>
            <person name="Li Y."/>
            <person name="Zhou Q."/>
            <person name="Bi G."/>
            <person name="Li C."/>
            <person name="Du R."/>
            <person name="Wang X."/>
            <person name="Sun T."/>
            <person name="Guo L."/>
            <person name="Liang H."/>
            <person name="Lu P."/>
            <person name="Wu Y."/>
            <person name="Zhang Z."/>
            <person name="Ro D.K."/>
            <person name="Shang Y."/>
            <person name="Huang S."/>
            <person name="Yan J."/>
        </authorList>
    </citation>
    <scope>NUCLEOTIDE SEQUENCE [LARGE SCALE GENOMIC DNA]</scope>
    <source>
        <strain evidence="2">Ta-2019</strain>
    </source>
</reference>
<evidence type="ECO:0000259" key="1">
    <source>
        <dbReference type="PROSITE" id="PS50994"/>
    </source>
</evidence>
<dbReference type="PROSITE" id="PS50994">
    <property type="entry name" value="INTEGRASE"/>
    <property type="match status" value="1"/>
</dbReference>
<sequence>MATVGSMLRIPLGNNDMPFFIENLCQPAYDMPESFLACEVVGPHSPWYEPIFTYLKDNTFPPDISHSEKQILIHQIARYTLLGGTLYHHGYDGNLLRCLDVTESIQAIKEVHEGVCGAHTNGMVLAKKLLRVGYYWPTMETDCCNYVRKCVLCQKYGNFIHAPSQPLQPITTPWPFSKWGLDLIGKLTPTSSDGHTHIITATEYFTKWVEAVPLTYVTGAHISKFIMNHIICRYGIPAAIVTDNGKSFKNKTVKGVTPYSLVFGTESIIPLEIELPSLRISLRDYLDKDEDYRVARLAELELLDERHIRTLNHLKVYQHRVSRNYNKRIIPRQFEVGDLVMKENQFNTRAEREKKGKFEPHWLGPYVIVAKYGTGAYKLAHPNGDELREPMNAMHLKWFYA</sequence>
<dbReference type="SUPFAM" id="SSF53098">
    <property type="entry name" value="Ribonuclease H-like"/>
    <property type="match status" value="1"/>
</dbReference>
<evidence type="ECO:0000313" key="3">
    <source>
        <dbReference type="Proteomes" id="UP000824469"/>
    </source>
</evidence>
<protein>
    <recommendedName>
        <fullName evidence="1">Integrase catalytic domain-containing protein</fullName>
    </recommendedName>
</protein>
<dbReference type="InterPro" id="IPR036397">
    <property type="entry name" value="RNaseH_sf"/>
</dbReference>
<comment type="caution">
    <text evidence="2">The sequence shown here is derived from an EMBL/GenBank/DDBJ whole genome shotgun (WGS) entry which is preliminary data.</text>
</comment>
<dbReference type="AlphaFoldDB" id="A0AA38KXU3"/>
<dbReference type="Pfam" id="PF17921">
    <property type="entry name" value="Integrase_H2C2"/>
    <property type="match status" value="1"/>
</dbReference>
<gene>
    <name evidence="2" type="ORF">KI387_044224</name>
</gene>